<accession>A0A071M6P0</accession>
<dbReference type="AlphaFoldDB" id="A0A071M6P0"/>
<gene>
    <name evidence="1" type="ORF">DT99_27050</name>
</gene>
<proteinExistence type="predicted"/>
<evidence type="ECO:0000313" key="1">
    <source>
        <dbReference type="EMBL" id="KEA56447.1"/>
    </source>
</evidence>
<organism evidence="1">
    <name type="scientific">Burkholderia cenocepacia</name>
    <dbReference type="NCBI Taxonomy" id="95486"/>
    <lineage>
        <taxon>Bacteria</taxon>
        <taxon>Pseudomonadati</taxon>
        <taxon>Pseudomonadota</taxon>
        <taxon>Betaproteobacteria</taxon>
        <taxon>Burkholderiales</taxon>
        <taxon>Burkholderiaceae</taxon>
        <taxon>Burkholderia</taxon>
        <taxon>Burkholderia cepacia complex</taxon>
    </lineage>
</organism>
<name>A0A071M6P0_9BURK</name>
<dbReference type="EMBL" id="JJOA01000027">
    <property type="protein sequence ID" value="KEA56447.1"/>
    <property type="molecule type" value="Genomic_DNA"/>
</dbReference>
<reference evidence="1" key="1">
    <citation type="submission" date="2014-04" db="EMBL/GenBank/DDBJ databases">
        <title>In planta biocontrol of soil-borne Fusarium wilt of banana through a plant endophytic bacterium, Burkholderia cenocepacia 869T2.</title>
        <authorList>
            <person name="Ho Y.-N."/>
            <person name="Chiang H.-M."/>
            <person name="Chao C.-P."/>
            <person name="Su C.-C."/>
            <person name="Hsu H.-F."/>
            <person name="Guo C.-T."/>
            <person name="Hsieh J.-L."/>
            <person name="Huang C.-C."/>
        </authorList>
    </citation>
    <scope>NUCLEOTIDE SEQUENCE [LARGE SCALE GENOMIC DNA]</scope>
    <source>
        <strain evidence="1">869T2</strain>
    </source>
</reference>
<sequence>MTFDAIRSHSDLSALPFRLSVLDKSPVASADTPADALAHPYTASLLDALPALPGVHAAAPHAVPA</sequence>
<protein>
    <submittedName>
        <fullName evidence="1">Uncharacterized protein</fullName>
    </submittedName>
</protein>
<comment type="caution">
    <text evidence="1">The sequence shown here is derived from an EMBL/GenBank/DDBJ whole genome shotgun (WGS) entry which is preliminary data.</text>
</comment>